<feature type="domain" description="Cyclic nucleotide-binding" evidence="1">
    <location>
        <begin position="43"/>
        <end position="125"/>
    </location>
</feature>
<dbReference type="OrthoDB" id="9814704at2"/>
<dbReference type="Pfam" id="PF00027">
    <property type="entry name" value="cNMP_binding"/>
    <property type="match status" value="2"/>
</dbReference>
<name>A0A0W1A085_9GAMM</name>
<dbReference type="PROSITE" id="PS50042">
    <property type="entry name" value="CNMP_BINDING_3"/>
    <property type="match status" value="2"/>
</dbReference>
<dbReference type="PANTHER" id="PTHR23011">
    <property type="entry name" value="CYCLIC NUCLEOTIDE-BINDING DOMAIN CONTAINING PROTEIN"/>
    <property type="match status" value="1"/>
</dbReference>
<dbReference type="AlphaFoldDB" id="A0A0W1A085"/>
<comment type="caution">
    <text evidence="2">The sequence shown here is derived from an EMBL/GenBank/DDBJ whole genome shotgun (WGS) entry which is preliminary data.</text>
</comment>
<dbReference type="PANTHER" id="PTHR23011:SF28">
    <property type="entry name" value="CYCLIC NUCLEOTIDE-BINDING DOMAIN CONTAINING PROTEIN"/>
    <property type="match status" value="1"/>
</dbReference>
<dbReference type="CDD" id="cd00038">
    <property type="entry name" value="CAP_ED"/>
    <property type="match status" value="2"/>
</dbReference>
<dbReference type="Proteomes" id="UP000054693">
    <property type="component" value="Unassembled WGS sequence"/>
</dbReference>
<dbReference type="InterPro" id="IPR014710">
    <property type="entry name" value="RmlC-like_jellyroll"/>
</dbReference>
<evidence type="ECO:0000313" key="2">
    <source>
        <dbReference type="EMBL" id="KTD74528.1"/>
    </source>
</evidence>
<accession>A0A0W1A085</accession>
<proteinExistence type="predicted"/>
<feature type="domain" description="Cyclic nucleotide-binding" evidence="1">
    <location>
        <begin position="153"/>
        <end position="252"/>
    </location>
</feature>
<reference evidence="2 3" key="1">
    <citation type="submission" date="2015-11" db="EMBL/GenBank/DDBJ databases">
        <title>Genomic analysis of 38 Legionella species identifies large and diverse effector repertoires.</title>
        <authorList>
            <person name="Burstein D."/>
            <person name="Amaro F."/>
            <person name="Zusman T."/>
            <person name="Lifshitz Z."/>
            <person name="Cohen O."/>
            <person name="Gilbert J.A."/>
            <person name="Pupko T."/>
            <person name="Shuman H.A."/>
            <person name="Segal G."/>
        </authorList>
    </citation>
    <scope>NUCLEOTIDE SEQUENCE [LARGE SCALE GENOMIC DNA]</scope>
    <source>
        <strain evidence="2 3">ATCC 49180</strain>
    </source>
</reference>
<dbReference type="SUPFAM" id="SSF51206">
    <property type="entry name" value="cAMP-binding domain-like"/>
    <property type="match status" value="2"/>
</dbReference>
<dbReference type="Gene3D" id="2.60.120.10">
    <property type="entry name" value="Jelly Rolls"/>
    <property type="match status" value="2"/>
</dbReference>
<dbReference type="InterPro" id="IPR000595">
    <property type="entry name" value="cNMP-bd_dom"/>
</dbReference>
<dbReference type="STRING" id="40335.Ltuc_2375"/>
<dbReference type="PATRIC" id="fig|40335.7.peg.2533"/>
<organism evidence="2 3">
    <name type="scientific">Legionella tucsonensis</name>
    <dbReference type="NCBI Taxonomy" id="40335"/>
    <lineage>
        <taxon>Bacteria</taxon>
        <taxon>Pseudomonadati</taxon>
        <taxon>Pseudomonadota</taxon>
        <taxon>Gammaproteobacteria</taxon>
        <taxon>Legionellales</taxon>
        <taxon>Legionellaceae</taxon>
        <taxon>Legionella</taxon>
    </lineage>
</organism>
<keyword evidence="3" id="KW-1185">Reference proteome</keyword>
<sequence length="279" mass="31939">MKKNSENYENLILHHPLFCLLDYQSAHQLLEYSKPEFIEAGPIVVDGDPIDCIYLIISGIAEVTRSVHTLGKHREMRIAELTEGKIIGLSSEGFASSTGLHAASVKALTKMHLLKISLYDFLQFLKQPQIRYPHLKKLSEEFLLIQFIRSHHTFQNLSHEKIQTMVKTARNIKIPAGTCLYKEGDIADTCYYLLNGQVVLLNLKKSCSTVVAINQMFGDSEFLTNMKRKESAYAKYDSEVLIMEADVVKRWLSLEPSSLFQKVVSKLRKNKWDRFLKSL</sequence>
<gene>
    <name evidence="2" type="ORF">Ltuc_2375</name>
</gene>
<evidence type="ECO:0000259" key="1">
    <source>
        <dbReference type="PROSITE" id="PS50042"/>
    </source>
</evidence>
<dbReference type="InterPro" id="IPR018490">
    <property type="entry name" value="cNMP-bd_dom_sf"/>
</dbReference>
<dbReference type="RefSeq" id="WP_058521481.1">
    <property type="nucleotide sequence ID" value="NZ_CAAAIP010000003.1"/>
</dbReference>
<dbReference type="SMART" id="SM00100">
    <property type="entry name" value="cNMP"/>
    <property type="match status" value="2"/>
</dbReference>
<evidence type="ECO:0000313" key="3">
    <source>
        <dbReference type="Proteomes" id="UP000054693"/>
    </source>
</evidence>
<dbReference type="EMBL" id="LNZA01000001">
    <property type="protein sequence ID" value="KTD74528.1"/>
    <property type="molecule type" value="Genomic_DNA"/>
</dbReference>
<protein>
    <submittedName>
        <fullName evidence="2">Cyclic nucleotide-binding protein</fullName>
    </submittedName>
</protein>